<dbReference type="PANTHER" id="PTHR33055">
    <property type="entry name" value="TRANSPOSASE FOR INSERTION SEQUENCE ELEMENT IS1111A"/>
    <property type="match status" value="1"/>
</dbReference>
<protein>
    <submittedName>
        <fullName evidence="3">IS110 family transposase</fullName>
    </submittedName>
</protein>
<evidence type="ECO:0000313" key="3">
    <source>
        <dbReference type="EMBL" id="RFF37930.1"/>
    </source>
</evidence>
<dbReference type="GO" id="GO:0004803">
    <property type="term" value="F:transposase activity"/>
    <property type="evidence" value="ECO:0007669"/>
    <property type="project" value="InterPro"/>
</dbReference>
<accession>A0A3E1KH37</accession>
<evidence type="ECO:0000313" key="4">
    <source>
        <dbReference type="Proteomes" id="UP000259570"/>
    </source>
</evidence>
<dbReference type="InterPro" id="IPR002525">
    <property type="entry name" value="Transp_IS110-like_N"/>
</dbReference>
<feature type="domain" description="Transposase IS110-like N-terminal" evidence="2">
    <location>
        <begin position="5"/>
        <end position="147"/>
    </location>
</feature>
<name>A0A3E1KH37_9XANT</name>
<dbReference type="RefSeq" id="WP_147308521.1">
    <property type="nucleotide sequence ID" value="NZ_QUZM01000030.1"/>
</dbReference>
<evidence type="ECO:0000259" key="2">
    <source>
        <dbReference type="Pfam" id="PF01548"/>
    </source>
</evidence>
<organism evidence="3 4">
    <name type="scientific">Xanthomonas nasturtii</name>
    <dbReference type="NCBI Taxonomy" id="1843581"/>
    <lineage>
        <taxon>Bacteria</taxon>
        <taxon>Pseudomonadati</taxon>
        <taxon>Pseudomonadota</taxon>
        <taxon>Gammaproteobacteria</taxon>
        <taxon>Lysobacterales</taxon>
        <taxon>Lysobacteraceae</taxon>
        <taxon>Xanthomonas</taxon>
    </lineage>
</organism>
<reference evidence="3 4" key="1">
    <citation type="submission" date="2018-08" db="EMBL/GenBank/DDBJ databases">
        <title>Genome sequencing of X. nasturtii WHRI 8984.</title>
        <authorList>
            <person name="Studholme D.J."/>
            <person name="Mchugh J."/>
            <person name="Vicente J."/>
        </authorList>
    </citation>
    <scope>NUCLEOTIDE SEQUENCE [LARGE SCALE GENOMIC DNA]</scope>
    <source>
        <strain evidence="3 4">WHRI 8984</strain>
    </source>
</reference>
<evidence type="ECO:0000256" key="1">
    <source>
        <dbReference type="SAM" id="Coils"/>
    </source>
</evidence>
<proteinExistence type="predicted"/>
<feature type="coiled-coil region" evidence="1">
    <location>
        <begin position="116"/>
        <end position="143"/>
    </location>
</feature>
<gene>
    <name evidence="3" type="ORF">DZD52_14725</name>
</gene>
<keyword evidence="1" id="KW-0175">Coiled coil</keyword>
<dbReference type="Pfam" id="PF01548">
    <property type="entry name" value="DEDD_Tnp_IS110"/>
    <property type="match status" value="1"/>
</dbReference>
<sequence length="149" mass="16795">MAYGVGIDVSKQWLDVHVHGCKGERRFPNTAAGLRQLRSWLGHMELHQVVLEATGGYELAALDALHVAGLPVARVNPRQARDFAKAIGQLAKTDTLDARVLAQMAMVVSLTPYQPLEGWRRQLREYQQRRTQVLATVQQERQRLSQLTD</sequence>
<comment type="caution">
    <text evidence="3">The sequence shown here is derived from an EMBL/GenBank/DDBJ whole genome shotgun (WGS) entry which is preliminary data.</text>
</comment>
<dbReference type="PANTHER" id="PTHR33055:SF13">
    <property type="entry name" value="TRANSPOSASE"/>
    <property type="match status" value="1"/>
</dbReference>
<dbReference type="AlphaFoldDB" id="A0A3E1KH37"/>
<dbReference type="OrthoDB" id="9795150at2"/>
<dbReference type="EMBL" id="QUZM01000030">
    <property type="protein sequence ID" value="RFF37930.1"/>
    <property type="molecule type" value="Genomic_DNA"/>
</dbReference>
<dbReference type="GO" id="GO:0003677">
    <property type="term" value="F:DNA binding"/>
    <property type="evidence" value="ECO:0007669"/>
    <property type="project" value="InterPro"/>
</dbReference>
<feature type="non-terminal residue" evidence="3">
    <location>
        <position position="149"/>
    </location>
</feature>
<dbReference type="Proteomes" id="UP000259570">
    <property type="component" value="Unassembled WGS sequence"/>
</dbReference>
<dbReference type="GO" id="GO:0006313">
    <property type="term" value="P:DNA transposition"/>
    <property type="evidence" value="ECO:0007669"/>
    <property type="project" value="InterPro"/>
</dbReference>
<dbReference type="InterPro" id="IPR047650">
    <property type="entry name" value="Transpos_IS110"/>
</dbReference>